<dbReference type="PRINTS" id="PR00019">
    <property type="entry name" value="LEURICHRPT"/>
</dbReference>
<reference evidence="7 8" key="1">
    <citation type="submission" date="2024-02" db="EMBL/GenBank/DDBJ databases">
        <authorList>
            <person name="Daric V."/>
            <person name="Darras S."/>
        </authorList>
    </citation>
    <scope>NUCLEOTIDE SEQUENCE [LARGE SCALE GENOMIC DNA]</scope>
</reference>
<keyword evidence="4" id="KW-0472">Membrane</keyword>
<protein>
    <recommendedName>
        <fullName evidence="6">LRRCT domain-containing protein</fullName>
    </recommendedName>
</protein>
<dbReference type="SMART" id="SM00369">
    <property type="entry name" value="LRR_TYP"/>
    <property type="match status" value="14"/>
</dbReference>
<dbReference type="InterPro" id="IPR032675">
    <property type="entry name" value="LRR_dom_sf"/>
</dbReference>
<keyword evidence="2 5" id="KW-0732">Signal</keyword>
<feature type="chain" id="PRO_5045278361" description="LRRCT domain-containing protein" evidence="5">
    <location>
        <begin position="29"/>
        <end position="562"/>
    </location>
</feature>
<dbReference type="InterPro" id="IPR000483">
    <property type="entry name" value="Cys-rich_flank_reg_C"/>
</dbReference>
<feature type="domain" description="LRRCT" evidence="6">
    <location>
        <begin position="451"/>
        <end position="511"/>
    </location>
</feature>
<accession>A0ABP0FU28</accession>
<dbReference type="PROSITE" id="PS51450">
    <property type="entry name" value="LRR"/>
    <property type="match status" value="6"/>
</dbReference>
<dbReference type="SUPFAM" id="SSF52058">
    <property type="entry name" value="L domain-like"/>
    <property type="match status" value="2"/>
</dbReference>
<proteinExistence type="predicted"/>
<comment type="caution">
    <text evidence="7">The sequence shown here is derived from an EMBL/GenBank/DDBJ whole genome shotgun (WGS) entry which is preliminary data.</text>
</comment>
<dbReference type="Gene3D" id="3.80.10.10">
    <property type="entry name" value="Ribonuclease Inhibitor"/>
    <property type="match status" value="4"/>
</dbReference>
<feature type="signal peptide" evidence="5">
    <location>
        <begin position="1"/>
        <end position="28"/>
    </location>
</feature>
<dbReference type="InterPro" id="IPR001611">
    <property type="entry name" value="Leu-rich_rpt"/>
</dbReference>
<evidence type="ECO:0000256" key="1">
    <source>
        <dbReference type="ARBA" id="ARBA00022614"/>
    </source>
</evidence>
<evidence type="ECO:0000313" key="8">
    <source>
        <dbReference type="Proteomes" id="UP001642483"/>
    </source>
</evidence>
<dbReference type="Pfam" id="PF13855">
    <property type="entry name" value="LRR_8"/>
    <property type="match status" value="4"/>
</dbReference>
<dbReference type="Proteomes" id="UP001642483">
    <property type="component" value="Unassembled WGS sequence"/>
</dbReference>
<evidence type="ECO:0000256" key="2">
    <source>
        <dbReference type="ARBA" id="ARBA00022729"/>
    </source>
</evidence>
<evidence type="ECO:0000256" key="5">
    <source>
        <dbReference type="SAM" id="SignalP"/>
    </source>
</evidence>
<gene>
    <name evidence="7" type="ORF">CVLEPA_LOCUS12146</name>
</gene>
<keyword evidence="3" id="KW-0677">Repeat</keyword>
<keyword evidence="8" id="KW-1185">Reference proteome</keyword>
<evidence type="ECO:0000256" key="4">
    <source>
        <dbReference type="SAM" id="Phobius"/>
    </source>
</evidence>
<dbReference type="Pfam" id="PF00560">
    <property type="entry name" value="LRR_1"/>
    <property type="match status" value="1"/>
</dbReference>
<organism evidence="7 8">
    <name type="scientific">Clavelina lepadiformis</name>
    <name type="common">Light-bulb sea squirt</name>
    <name type="synonym">Ascidia lepadiformis</name>
    <dbReference type="NCBI Taxonomy" id="159417"/>
    <lineage>
        <taxon>Eukaryota</taxon>
        <taxon>Metazoa</taxon>
        <taxon>Chordata</taxon>
        <taxon>Tunicata</taxon>
        <taxon>Ascidiacea</taxon>
        <taxon>Aplousobranchia</taxon>
        <taxon>Clavelinidae</taxon>
        <taxon>Clavelina</taxon>
    </lineage>
</organism>
<evidence type="ECO:0000256" key="3">
    <source>
        <dbReference type="ARBA" id="ARBA00022737"/>
    </source>
</evidence>
<keyword evidence="4" id="KW-1133">Transmembrane helix</keyword>
<feature type="transmembrane region" description="Helical" evidence="4">
    <location>
        <begin position="520"/>
        <end position="543"/>
    </location>
</feature>
<evidence type="ECO:0000259" key="6">
    <source>
        <dbReference type="SMART" id="SM00082"/>
    </source>
</evidence>
<dbReference type="EMBL" id="CAWYQH010000090">
    <property type="protein sequence ID" value="CAK8681914.1"/>
    <property type="molecule type" value="Genomic_DNA"/>
</dbReference>
<dbReference type="SMART" id="SM00082">
    <property type="entry name" value="LRRCT"/>
    <property type="match status" value="1"/>
</dbReference>
<keyword evidence="4" id="KW-0812">Transmembrane</keyword>
<dbReference type="SMART" id="SM00365">
    <property type="entry name" value="LRR_SD22"/>
    <property type="match status" value="7"/>
</dbReference>
<name>A0ABP0FU28_CLALP</name>
<evidence type="ECO:0000313" key="7">
    <source>
        <dbReference type="EMBL" id="CAK8681914.1"/>
    </source>
</evidence>
<dbReference type="SMART" id="SM00364">
    <property type="entry name" value="LRR_BAC"/>
    <property type="match status" value="5"/>
</dbReference>
<dbReference type="PANTHER" id="PTHR24366">
    <property type="entry name" value="IG(IMMUNOGLOBULIN) AND LRR(LEUCINE RICH REPEAT) DOMAINS"/>
    <property type="match status" value="1"/>
</dbReference>
<keyword evidence="1" id="KW-0433">Leucine-rich repeat</keyword>
<dbReference type="InterPro" id="IPR003591">
    <property type="entry name" value="Leu-rich_rpt_typical-subtyp"/>
</dbReference>
<dbReference type="PROSITE" id="PS51257">
    <property type="entry name" value="PROKAR_LIPOPROTEIN"/>
    <property type="match status" value="1"/>
</dbReference>
<dbReference type="PANTHER" id="PTHR24366:SF161">
    <property type="entry name" value="TIR DOMAIN-CONTAINING PROTEIN"/>
    <property type="match status" value="1"/>
</dbReference>
<sequence length="562" mass="62971">MEVNMKQKQVPFCILLLNLFMLLTSSQGCPLGCKCNTDLKQASCVAIDLDNVPKHLPLFIEKLDLSNNSIRTVGMGSFPRQIKLIRLDLTNNRLTTLHEKSLNSEKSEMIKSLKWLSLKSNRLTEMPTDALVGLAKLDELSLANNQIKSLSSFAFDGLVDLRTLDLSKNKISSIANDAFRSLNNVKQLDLSSNQLIALSPSLFQHLTSLTRLNLSRNTLTKIHPEALTHFPRLQELHFSANRIQVLQDETFTYLAELLVLDFSRNEITKIHSNAFQGLTRLVNLNLSHNMLTSIINDAGSYSLFNGMRSLRVLRLDSNRITSLPEKAAAWNGLNALSELRLSDNLISKFPILEENTRLPRLTLLDFSSNRLSLFNTSAFAAFPALERVDLSQNVISDVRSDAFAANIMLRDINLQGNKIKIPYATWTLGKQQRVDSRGHKRVSCVAHLADNPWICDCHALAFASSISNLNSQSDDSAKVYVNTDVMICDAPSKYKGQSLTEFSENTSLDCDVRPPPDNNLLMLSILILMLFGAFLIFSARLPLKAIFPIYIQKSTKPISKYL</sequence>